<feature type="domain" description="ABC transporter" evidence="9">
    <location>
        <begin position="6"/>
        <end position="228"/>
    </location>
</feature>
<dbReference type="GO" id="GO:0022857">
    <property type="term" value="F:transmembrane transporter activity"/>
    <property type="evidence" value="ECO:0007669"/>
    <property type="project" value="UniProtKB-ARBA"/>
</dbReference>
<reference evidence="10 11" key="1">
    <citation type="submission" date="2019-03" db="EMBL/GenBank/DDBJ databases">
        <title>Genomic Encyclopedia of Type Strains, Phase IV (KMG-IV): sequencing the most valuable type-strain genomes for metagenomic binning, comparative biology and taxonomic classification.</title>
        <authorList>
            <person name="Goeker M."/>
        </authorList>
    </citation>
    <scope>NUCLEOTIDE SEQUENCE [LARGE SCALE GENOMIC DNA]</scope>
    <source>
        <strain evidence="10 11">DSM 103792</strain>
    </source>
</reference>
<evidence type="ECO:0000256" key="7">
    <source>
        <dbReference type="ARBA" id="ARBA00023136"/>
    </source>
</evidence>
<dbReference type="PANTHER" id="PTHR24220:SF86">
    <property type="entry name" value="ABC TRANSPORTER ABCH.1"/>
    <property type="match status" value="1"/>
</dbReference>
<protein>
    <submittedName>
        <fullName evidence="10">Putative ABC transport system ATP-binding protein</fullName>
    </submittedName>
</protein>
<dbReference type="SMART" id="SM00382">
    <property type="entry name" value="AAA"/>
    <property type="match status" value="1"/>
</dbReference>
<evidence type="ECO:0000256" key="1">
    <source>
        <dbReference type="ARBA" id="ARBA00004429"/>
    </source>
</evidence>
<dbReference type="InterPro" id="IPR017871">
    <property type="entry name" value="ABC_transporter-like_CS"/>
</dbReference>
<keyword evidence="7" id="KW-0472">Membrane</keyword>
<evidence type="ECO:0000256" key="3">
    <source>
        <dbReference type="ARBA" id="ARBA00022475"/>
    </source>
</evidence>
<evidence type="ECO:0000313" key="10">
    <source>
        <dbReference type="EMBL" id="TDQ46265.1"/>
    </source>
</evidence>
<evidence type="ECO:0000256" key="2">
    <source>
        <dbReference type="ARBA" id="ARBA00022448"/>
    </source>
</evidence>
<dbReference type="GO" id="GO:0005524">
    <property type="term" value="F:ATP binding"/>
    <property type="evidence" value="ECO:0007669"/>
    <property type="project" value="UniProtKB-KW"/>
</dbReference>
<comment type="subcellular location">
    <subcellularLocation>
        <location evidence="1">Cell inner membrane</location>
        <topology evidence="1">Multi-pass membrane protein</topology>
    </subcellularLocation>
</comment>
<dbReference type="FunFam" id="3.40.50.300:FF:000032">
    <property type="entry name" value="Export ABC transporter ATP-binding protein"/>
    <property type="match status" value="1"/>
</dbReference>
<dbReference type="InterPro" id="IPR027417">
    <property type="entry name" value="P-loop_NTPase"/>
</dbReference>
<dbReference type="GO" id="GO:1902495">
    <property type="term" value="C:transmembrane transporter complex"/>
    <property type="evidence" value="ECO:0007669"/>
    <property type="project" value="UniProtKB-ARBA"/>
</dbReference>
<dbReference type="Pfam" id="PF00005">
    <property type="entry name" value="ABC_tran"/>
    <property type="match status" value="1"/>
</dbReference>
<dbReference type="CDD" id="cd03255">
    <property type="entry name" value="ABC_MJ0796_LolCDE_FtsE"/>
    <property type="match status" value="1"/>
</dbReference>
<accession>A0A4R6UM76</accession>
<evidence type="ECO:0000256" key="8">
    <source>
        <dbReference type="ARBA" id="ARBA00038388"/>
    </source>
</evidence>
<dbReference type="PROSITE" id="PS00211">
    <property type="entry name" value="ABC_TRANSPORTER_1"/>
    <property type="match status" value="1"/>
</dbReference>
<sequence length="228" mass="25219">MYPPVISVSSLVKRYRMGDSEVTALDGISLDIAAGEYVAIMGPSGSGKSTLMNVLGCLDKPDAGIYRLADADVAGLDDDALSAVRNRDIGFVFQGFHLQARRSAEENVALPLRYANIDKNEAQKRAREMLERVGLGHRLHHRPNELSGGQRQRVAIARALINQPKVIFADEPTGNLDSRTSEEIMNLFDELNGQGQTLVLVTHEDDIARRAARIIRMRDGRIQEDRRA</sequence>
<organism evidence="10 11">
    <name type="scientific">Permianibacter aggregans</name>
    <dbReference type="NCBI Taxonomy" id="1510150"/>
    <lineage>
        <taxon>Bacteria</taxon>
        <taxon>Pseudomonadati</taxon>
        <taxon>Pseudomonadota</taxon>
        <taxon>Gammaproteobacteria</taxon>
        <taxon>Pseudomonadales</taxon>
        <taxon>Pseudomonadaceae</taxon>
        <taxon>Permianibacter</taxon>
    </lineage>
</organism>
<evidence type="ECO:0000256" key="6">
    <source>
        <dbReference type="ARBA" id="ARBA00022840"/>
    </source>
</evidence>
<dbReference type="AlphaFoldDB" id="A0A4R6UM76"/>
<dbReference type="GO" id="GO:0016887">
    <property type="term" value="F:ATP hydrolysis activity"/>
    <property type="evidence" value="ECO:0007669"/>
    <property type="project" value="InterPro"/>
</dbReference>
<dbReference type="Proteomes" id="UP000295375">
    <property type="component" value="Unassembled WGS sequence"/>
</dbReference>
<gene>
    <name evidence="10" type="ORF">EV696_11450</name>
</gene>
<keyword evidence="6 10" id="KW-0067">ATP-binding</keyword>
<dbReference type="InterPro" id="IPR003593">
    <property type="entry name" value="AAA+_ATPase"/>
</dbReference>
<dbReference type="InterPro" id="IPR017911">
    <property type="entry name" value="MacB-like_ATP-bd"/>
</dbReference>
<evidence type="ECO:0000256" key="5">
    <source>
        <dbReference type="ARBA" id="ARBA00022741"/>
    </source>
</evidence>
<dbReference type="PROSITE" id="PS50893">
    <property type="entry name" value="ABC_TRANSPORTER_2"/>
    <property type="match status" value="1"/>
</dbReference>
<evidence type="ECO:0000256" key="4">
    <source>
        <dbReference type="ARBA" id="ARBA00022692"/>
    </source>
</evidence>
<keyword evidence="2" id="KW-0813">Transport</keyword>
<keyword evidence="4" id="KW-0812">Transmembrane</keyword>
<comment type="caution">
    <text evidence="10">The sequence shown here is derived from an EMBL/GenBank/DDBJ whole genome shotgun (WGS) entry which is preliminary data.</text>
</comment>
<proteinExistence type="inferred from homology"/>
<dbReference type="InterPro" id="IPR003439">
    <property type="entry name" value="ABC_transporter-like_ATP-bd"/>
</dbReference>
<dbReference type="InterPro" id="IPR015854">
    <property type="entry name" value="ABC_transpr_LolD-like"/>
</dbReference>
<evidence type="ECO:0000313" key="11">
    <source>
        <dbReference type="Proteomes" id="UP000295375"/>
    </source>
</evidence>
<evidence type="ECO:0000259" key="9">
    <source>
        <dbReference type="PROSITE" id="PS50893"/>
    </source>
</evidence>
<comment type="similarity">
    <text evidence="8">Belongs to the ABC transporter superfamily. Macrolide exporter (TC 3.A.1.122) family.</text>
</comment>
<dbReference type="SUPFAM" id="SSF52540">
    <property type="entry name" value="P-loop containing nucleoside triphosphate hydrolases"/>
    <property type="match status" value="1"/>
</dbReference>
<keyword evidence="5" id="KW-0547">Nucleotide-binding</keyword>
<keyword evidence="11" id="KW-1185">Reference proteome</keyword>
<dbReference type="GO" id="GO:0005886">
    <property type="term" value="C:plasma membrane"/>
    <property type="evidence" value="ECO:0007669"/>
    <property type="project" value="UniProtKB-SubCell"/>
</dbReference>
<dbReference type="EMBL" id="SNYM01000014">
    <property type="protein sequence ID" value="TDQ46265.1"/>
    <property type="molecule type" value="Genomic_DNA"/>
</dbReference>
<keyword evidence="3" id="KW-1003">Cell membrane</keyword>
<name>A0A4R6UM76_9GAMM</name>
<dbReference type="PANTHER" id="PTHR24220">
    <property type="entry name" value="IMPORT ATP-BINDING PROTEIN"/>
    <property type="match status" value="1"/>
</dbReference>
<dbReference type="Gene3D" id="3.40.50.300">
    <property type="entry name" value="P-loop containing nucleotide triphosphate hydrolases"/>
    <property type="match status" value="1"/>
</dbReference>